<protein>
    <submittedName>
        <fullName evidence="1">Leucine-rich repeat domain-containing protein</fullName>
    </submittedName>
</protein>
<keyword evidence="2" id="KW-1185">Reference proteome</keyword>
<sequence>MDEIMDGAFANCQSLNKFIASDGDTELKLGRNGYNSDRGMFHECPLKEVYIGRNLVYGTTEYYGYSPFYRNASLEKVKFTDIPTEVFTNEFYGYTNLKEVSLGDGVKKIGDYAFSGCSSLATFSFGASMETIGNEAFSDCTAMTKLYAEPTTPPTFGTQALDDINKWECTLYVKGSAKANYQAAEQWKEFFFMEDYDFTTAIDKVPAEIPQSDTYKVYSLQGSLIKVTNDKAELSSLPTSLYIINGKKVMVK</sequence>
<organism evidence="1 2">
    <name type="scientific">Palleniella muris</name>
    <dbReference type="NCBI Taxonomy" id="3038145"/>
    <lineage>
        <taxon>Bacteria</taxon>
        <taxon>Pseudomonadati</taxon>
        <taxon>Bacteroidota</taxon>
        <taxon>Bacteroidia</taxon>
        <taxon>Bacteroidales</taxon>
        <taxon>Prevotellaceae</taxon>
        <taxon>Palleniella</taxon>
    </lineage>
</organism>
<dbReference type="EMBL" id="SRZC01000023">
    <property type="protein sequence ID" value="TGX80675.1"/>
    <property type="molecule type" value="Genomic_DNA"/>
</dbReference>
<proteinExistence type="predicted"/>
<evidence type="ECO:0000313" key="1">
    <source>
        <dbReference type="EMBL" id="TGX80675.1"/>
    </source>
</evidence>
<dbReference type="Proteomes" id="UP000308886">
    <property type="component" value="Unassembled WGS sequence"/>
</dbReference>
<accession>A0AC61QMT8</accession>
<evidence type="ECO:0000313" key="2">
    <source>
        <dbReference type="Proteomes" id="UP000308886"/>
    </source>
</evidence>
<gene>
    <name evidence="1" type="ORF">E5358_12395</name>
</gene>
<name>A0AC61QMT8_9BACT</name>
<reference evidence="1" key="1">
    <citation type="submission" date="2019-04" db="EMBL/GenBank/DDBJ databases">
        <title>Microbes associate with the intestines of laboratory mice.</title>
        <authorList>
            <person name="Navarre W."/>
            <person name="Wong E."/>
            <person name="Huang K."/>
            <person name="Tropini C."/>
            <person name="Ng K."/>
            <person name="Yu B."/>
        </authorList>
    </citation>
    <scope>NUCLEOTIDE SEQUENCE</scope>
    <source>
        <strain evidence="1">NM73_A23</strain>
    </source>
</reference>
<comment type="caution">
    <text evidence="1">The sequence shown here is derived from an EMBL/GenBank/DDBJ whole genome shotgun (WGS) entry which is preliminary data.</text>
</comment>